<evidence type="ECO:0000256" key="1">
    <source>
        <dbReference type="SAM" id="SignalP"/>
    </source>
</evidence>
<feature type="chain" id="PRO_5039301996" description="Neprosin PEP catalytic domain-containing protein" evidence="1">
    <location>
        <begin position="19"/>
        <end position="390"/>
    </location>
</feature>
<keyword evidence="1" id="KW-0732">Signal</keyword>
<organism evidence="3 4">
    <name type="scientific">Pisum sativum</name>
    <name type="common">Garden pea</name>
    <name type="synonym">Lathyrus oleraceus</name>
    <dbReference type="NCBI Taxonomy" id="3888"/>
    <lineage>
        <taxon>Eukaryota</taxon>
        <taxon>Viridiplantae</taxon>
        <taxon>Streptophyta</taxon>
        <taxon>Embryophyta</taxon>
        <taxon>Tracheophyta</taxon>
        <taxon>Spermatophyta</taxon>
        <taxon>Magnoliopsida</taxon>
        <taxon>eudicotyledons</taxon>
        <taxon>Gunneridae</taxon>
        <taxon>Pentapetalae</taxon>
        <taxon>rosids</taxon>
        <taxon>fabids</taxon>
        <taxon>Fabales</taxon>
        <taxon>Fabaceae</taxon>
        <taxon>Papilionoideae</taxon>
        <taxon>50 kb inversion clade</taxon>
        <taxon>NPAAA clade</taxon>
        <taxon>Hologalegina</taxon>
        <taxon>IRL clade</taxon>
        <taxon>Fabeae</taxon>
        <taxon>Lathyrus</taxon>
    </lineage>
</organism>
<dbReference type="InterPro" id="IPR025521">
    <property type="entry name" value="Neprosin_propep"/>
</dbReference>
<dbReference type="PANTHER" id="PTHR31589:SF223">
    <property type="entry name" value="PROTEIN, PUTATIVE (DUF239)-RELATED"/>
    <property type="match status" value="1"/>
</dbReference>
<reference evidence="3 4" key="1">
    <citation type="journal article" date="2022" name="Nat. Genet.">
        <title>Improved pea reference genome and pan-genome highlight genomic features and evolutionary characteristics.</title>
        <authorList>
            <person name="Yang T."/>
            <person name="Liu R."/>
            <person name="Luo Y."/>
            <person name="Hu S."/>
            <person name="Wang D."/>
            <person name="Wang C."/>
            <person name="Pandey M.K."/>
            <person name="Ge S."/>
            <person name="Xu Q."/>
            <person name="Li N."/>
            <person name="Li G."/>
            <person name="Huang Y."/>
            <person name="Saxena R.K."/>
            <person name="Ji Y."/>
            <person name="Li M."/>
            <person name="Yan X."/>
            <person name="He Y."/>
            <person name="Liu Y."/>
            <person name="Wang X."/>
            <person name="Xiang C."/>
            <person name="Varshney R.K."/>
            <person name="Ding H."/>
            <person name="Gao S."/>
            <person name="Zong X."/>
        </authorList>
    </citation>
    <scope>NUCLEOTIDE SEQUENCE [LARGE SCALE GENOMIC DNA]</scope>
    <source>
        <strain evidence="3 4">cv. Zhongwan 6</strain>
    </source>
</reference>
<keyword evidence="4" id="KW-1185">Reference proteome</keyword>
<sequence>MINNMMFLLFLFSTTVISHRVDDSDITLKEDFELGKHLKLINKPPIKSIHTEFGYIVDCVDIKKQPAFDHPLLKNHKLQTRPSFYSKIEDRGVNISSTKTNFVLNKVNCPKGFVPIRRTTKEDLKRTKSFLNYNILATATTHKAEVFLKYITGDNYYGIMGTTSVYNPRCSIAQASSSNIYVRNGEGGTFNQILIGWHVFPHVYGDDRTYAFAAWTSDGFVRTGCYNLQCRGFVQIHSQYHIGAVVSKTSVYGGDMVEMPISIVQDERSKNWWITINGKAVGYYPQALFNNLKTANQVGWGGATIAVGAPSPQMGSGSFPDRNFEHACYFKNIGYQNETNSAYYGPDQYAAHIYHDAPECFGVDYYGKQKSPFGYSLQFGGPGGRCGGYF</sequence>
<dbReference type="Gene3D" id="3.90.1320.10">
    <property type="entry name" value="Outer-capsid protein sigma 3, large lobe"/>
    <property type="match status" value="1"/>
</dbReference>
<dbReference type="OrthoDB" id="1858978at2759"/>
<dbReference type="Gramene" id="Psat01G0389600-T1">
    <property type="protein sequence ID" value="KAI5445830.1"/>
    <property type="gene ID" value="KIW84_013896"/>
</dbReference>
<feature type="signal peptide" evidence="1">
    <location>
        <begin position="1"/>
        <end position="18"/>
    </location>
</feature>
<evidence type="ECO:0000313" key="4">
    <source>
        <dbReference type="Proteomes" id="UP001058974"/>
    </source>
</evidence>
<accession>A0A9D5GYE8</accession>
<dbReference type="EMBL" id="JAMSHJ010000001">
    <property type="protein sequence ID" value="KAI5445830.1"/>
    <property type="molecule type" value="Genomic_DNA"/>
</dbReference>
<protein>
    <recommendedName>
        <fullName evidence="2">Neprosin PEP catalytic domain-containing protein</fullName>
    </recommendedName>
</protein>
<dbReference type="PANTHER" id="PTHR31589">
    <property type="entry name" value="PROTEIN, PUTATIVE (DUF239)-RELATED-RELATED"/>
    <property type="match status" value="1"/>
</dbReference>
<dbReference type="Pfam" id="PF03080">
    <property type="entry name" value="Neprosin"/>
    <property type="match status" value="1"/>
</dbReference>
<dbReference type="AlphaFoldDB" id="A0A9D5GYE8"/>
<feature type="domain" description="Neprosin PEP catalytic" evidence="2">
    <location>
        <begin position="137"/>
        <end position="387"/>
    </location>
</feature>
<dbReference type="Pfam" id="PF14365">
    <property type="entry name" value="Neprosin_AP"/>
    <property type="match status" value="1"/>
</dbReference>
<comment type="caution">
    <text evidence="3">The sequence shown here is derived from an EMBL/GenBank/DDBJ whole genome shotgun (WGS) entry which is preliminary data.</text>
</comment>
<dbReference type="Proteomes" id="UP001058974">
    <property type="component" value="Chromosome 1"/>
</dbReference>
<dbReference type="InterPro" id="IPR053168">
    <property type="entry name" value="Glutamic_endopeptidase"/>
</dbReference>
<gene>
    <name evidence="3" type="ORF">KIW84_013896</name>
</gene>
<dbReference type="InterPro" id="IPR004314">
    <property type="entry name" value="Neprosin"/>
</dbReference>
<proteinExistence type="predicted"/>
<name>A0A9D5GYE8_PEA</name>
<evidence type="ECO:0000259" key="2">
    <source>
        <dbReference type="PROSITE" id="PS52045"/>
    </source>
</evidence>
<evidence type="ECO:0000313" key="3">
    <source>
        <dbReference type="EMBL" id="KAI5445830.1"/>
    </source>
</evidence>
<dbReference type="PROSITE" id="PS52045">
    <property type="entry name" value="NEPROSIN_PEP_CD"/>
    <property type="match status" value="1"/>
</dbReference>